<keyword evidence="1" id="KW-0472">Membrane</keyword>
<evidence type="ECO:0000256" key="1">
    <source>
        <dbReference type="SAM" id="Phobius"/>
    </source>
</evidence>
<keyword evidence="3" id="KW-1185">Reference proteome</keyword>
<organism evidence="2 3">
    <name type="scientific">Natrarchaeobaculum sulfurireducens</name>
    <dbReference type="NCBI Taxonomy" id="2044521"/>
    <lineage>
        <taxon>Archaea</taxon>
        <taxon>Methanobacteriati</taxon>
        <taxon>Methanobacteriota</taxon>
        <taxon>Stenosarchaea group</taxon>
        <taxon>Halobacteria</taxon>
        <taxon>Halobacteriales</taxon>
        <taxon>Natrialbaceae</taxon>
        <taxon>Natrarchaeobaculum</taxon>
    </lineage>
</organism>
<dbReference type="GeneID" id="37641175"/>
<protein>
    <submittedName>
        <fullName evidence="2">Uncharacterized protein</fullName>
    </submittedName>
</protein>
<name>A0A346PMG6_9EURY</name>
<accession>A0A346PMG6</accession>
<feature type="transmembrane region" description="Helical" evidence="1">
    <location>
        <begin position="56"/>
        <end position="78"/>
    </location>
</feature>
<keyword evidence="1" id="KW-1133">Transmembrane helix</keyword>
<dbReference type="AlphaFoldDB" id="A0A346PMG6"/>
<evidence type="ECO:0000313" key="3">
    <source>
        <dbReference type="Proteomes" id="UP000258613"/>
    </source>
</evidence>
<feature type="transmembrane region" description="Helical" evidence="1">
    <location>
        <begin position="7"/>
        <end position="28"/>
    </location>
</feature>
<dbReference type="RefSeq" id="WP_117367478.1">
    <property type="nucleotide sequence ID" value="NZ_CP027033.1"/>
</dbReference>
<evidence type="ECO:0000313" key="2">
    <source>
        <dbReference type="EMBL" id="AXR80711.1"/>
    </source>
</evidence>
<dbReference type="EMBL" id="CP027033">
    <property type="protein sequence ID" value="AXR80711.1"/>
    <property type="molecule type" value="Genomic_DNA"/>
</dbReference>
<dbReference type="Proteomes" id="UP000258613">
    <property type="component" value="Chromosome"/>
</dbReference>
<keyword evidence="1" id="KW-0812">Transmembrane</keyword>
<proteinExistence type="predicted"/>
<dbReference type="KEGG" id="nag:AArcMg_0689"/>
<gene>
    <name evidence="2" type="ORF">AArcMg_0689</name>
</gene>
<reference evidence="3" key="1">
    <citation type="submission" date="2018-02" db="EMBL/GenBank/DDBJ databases">
        <title>Phenotypic and genomic properties of facultatively anaerobic sulfur-reducing natronoarchaea from hypersaline soda lakes.</title>
        <authorList>
            <person name="Sorokin D.Y."/>
            <person name="Kublanov I.V."/>
            <person name="Roman P."/>
            <person name="Sinninghe Damste J.S."/>
            <person name="Golyshin P.N."/>
            <person name="Rojo D."/>
            <person name="Ciordia S."/>
            <person name="Mena M.D.C."/>
            <person name="Ferrer M."/>
            <person name="Messina E."/>
            <person name="Smedile F."/>
            <person name="La Spada G."/>
            <person name="La Cono V."/>
            <person name="Yakimov M.M."/>
        </authorList>
    </citation>
    <scope>NUCLEOTIDE SEQUENCE [LARGE SCALE GENOMIC DNA]</scope>
    <source>
        <strain evidence="3">AArc-Mg</strain>
    </source>
</reference>
<sequence>MSVLIRTVVALPLLVFLSIVGWMLFIVLDPIMAEVLASEAADNVGFLDPVTTVVRLGVRFVLPGIALAIAVWWIFGAIRTDTHHRHRGGGRY</sequence>